<name>A0AAD5C265_AMBAR</name>
<dbReference type="Proteomes" id="UP001206925">
    <property type="component" value="Unassembled WGS sequence"/>
</dbReference>
<accession>A0AAD5C265</accession>
<reference evidence="1" key="1">
    <citation type="submission" date="2022-06" db="EMBL/GenBank/DDBJ databases">
        <title>Uncovering the hologenomic basis of an extraordinary plant invasion.</title>
        <authorList>
            <person name="Bieker V.C."/>
            <person name="Martin M.D."/>
            <person name="Gilbert T."/>
            <person name="Hodgins K."/>
            <person name="Battlay P."/>
            <person name="Petersen B."/>
            <person name="Wilson J."/>
        </authorList>
    </citation>
    <scope>NUCLEOTIDE SEQUENCE</scope>
    <source>
        <strain evidence="1">AA19_3_7</strain>
        <tissue evidence="1">Leaf</tissue>
    </source>
</reference>
<proteinExistence type="predicted"/>
<evidence type="ECO:0000313" key="1">
    <source>
        <dbReference type="EMBL" id="KAI7733620.1"/>
    </source>
</evidence>
<gene>
    <name evidence="1" type="ORF">M8C21_028563</name>
</gene>
<organism evidence="1 2">
    <name type="scientific">Ambrosia artemisiifolia</name>
    <name type="common">Common ragweed</name>
    <dbReference type="NCBI Taxonomy" id="4212"/>
    <lineage>
        <taxon>Eukaryota</taxon>
        <taxon>Viridiplantae</taxon>
        <taxon>Streptophyta</taxon>
        <taxon>Embryophyta</taxon>
        <taxon>Tracheophyta</taxon>
        <taxon>Spermatophyta</taxon>
        <taxon>Magnoliopsida</taxon>
        <taxon>eudicotyledons</taxon>
        <taxon>Gunneridae</taxon>
        <taxon>Pentapetalae</taxon>
        <taxon>asterids</taxon>
        <taxon>campanulids</taxon>
        <taxon>Asterales</taxon>
        <taxon>Asteraceae</taxon>
        <taxon>Asteroideae</taxon>
        <taxon>Heliantheae alliance</taxon>
        <taxon>Heliantheae</taxon>
        <taxon>Ambrosia</taxon>
    </lineage>
</organism>
<sequence length="41" mass="4458">MFNSACVIFQTTPGTYTYGMLILASLAIRKVHEALCTTYGA</sequence>
<comment type="caution">
    <text evidence="1">The sequence shown here is derived from an EMBL/GenBank/DDBJ whole genome shotgun (WGS) entry which is preliminary data.</text>
</comment>
<dbReference type="EMBL" id="JAMZMK010009933">
    <property type="protein sequence ID" value="KAI7733620.1"/>
    <property type="molecule type" value="Genomic_DNA"/>
</dbReference>
<protein>
    <submittedName>
        <fullName evidence="1">Uncharacterized protein</fullName>
    </submittedName>
</protein>
<keyword evidence="2" id="KW-1185">Reference proteome</keyword>
<dbReference type="AlphaFoldDB" id="A0AAD5C265"/>
<evidence type="ECO:0000313" key="2">
    <source>
        <dbReference type="Proteomes" id="UP001206925"/>
    </source>
</evidence>